<accession>A0AA85BQ91</accession>
<feature type="compositionally biased region" description="Polar residues" evidence="3">
    <location>
        <begin position="54"/>
        <end position="82"/>
    </location>
</feature>
<evidence type="ECO:0000313" key="5">
    <source>
        <dbReference type="WBParaSite" id="SMTH1_70570.1"/>
    </source>
</evidence>
<dbReference type="GO" id="GO:0019888">
    <property type="term" value="F:protein phosphatase regulator activity"/>
    <property type="evidence" value="ECO:0007669"/>
    <property type="project" value="InterPro"/>
</dbReference>
<feature type="compositionally biased region" description="Low complexity" evidence="3">
    <location>
        <begin position="33"/>
        <end position="43"/>
    </location>
</feature>
<feature type="region of interest" description="Disordered" evidence="3">
    <location>
        <begin position="33"/>
        <end position="93"/>
    </location>
</feature>
<keyword evidence="1" id="KW-0853">WD repeat</keyword>
<dbReference type="InterPro" id="IPR000009">
    <property type="entry name" value="PP2A_PR55"/>
</dbReference>
<evidence type="ECO:0000256" key="3">
    <source>
        <dbReference type="SAM" id="MobiDB-lite"/>
    </source>
</evidence>
<organism evidence="4 5">
    <name type="scientific">Schistosoma mattheei</name>
    <dbReference type="NCBI Taxonomy" id="31246"/>
    <lineage>
        <taxon>Eukaryota</taxon>
        <taxon>Metazoa</taxon>
        <taxon>Spiralia</taxon>
        <taxon>Lophotrochozoa</taxon>
        <taxon>Platyhelminthes</taxon>
        <taxon>Trematoda</taxon>
        <taxon>Digenea</taxon>
        <taxon>Strigeidida</taxon>
        <taxon>Schistosomatoidea</taxon>
        <taxon>Schistosomatidae</taxon>
        <taxon>Schistosoma</taxon>
    </lineage>
</organism>
<evidence type="ECO:0000256" key="2">
    <source>
        <dbReference type="ARBA" id="ARBA00022737"/>
    </source>
</evidence>
<protein>
    <submittedName>
        <fullName evidence="5">Uncharacterized protein</fullName>
    </submittedName>
</protein>
<dbReference type="WBParaSite" id="SMTH1_70570.1">
    <property type="protein sequence ID" value="SMTH1_70570.1"/>
    <property type="gene ID" value="SMTH1_70570"/>
</dbReference>
<keyword evidence="2" id="KW-0677">Repeat</keyword>
<dbReference type="GO" id="GO:0000159">
    <property type="term" value="C:protein phosphatase type 2A complex"/>
    <property type="evidence" value="ECO:0007669"/>
    <property type="project" value="InterPro"/>
</dbReference>
<sequence length="297" mass="33060">MAIDALKTDQRNDILTNAASILFSGLAGRLQTTSQTSSHSSYSDDNDWNKFDDSSNTSEVSPGRTKLSNCQLEDPNPTENTPSAPPTGSKRRKQILPSRADISTDSHCVVQSEHEKARSCHHKSKHRHRNKHSQCERIEKCGYGVSSSCTVPNSNDGHELSSVIVNLLPVKKTSIEEFQSGTSTVPGMHQIHCQRRTRLEPLAVIVLSVFMGSISIQLLAESVQAIVRMSQNNQEAPNVNDLALGIMASIIVWDMRMGDRPCEIYSVHEPFRSQLCMLYENDAIFDKFLCGWSDDDR</sequence>
<name>A0AA85BQ91_9TREM</name>
<reference evidence="5" key="1">
    <citation type="submission" date="2023-11" db="UniProtKB">
        <authorList>
            <consortium name="WormBaseParasite"/>
        </authorList>
    </citation>
    <scope>IDENTIFICATION</scope>
</reference>
<dbReference type="Proteomes" id="UP000050791">
    <property type="component" value="Unassembled WGS sequence"/>
</dbReference>
<proteinExistence type="predicted"/>
<evidence type="ECO:0000256" key="1">
    <source>
        <dbReference type="ARBA" id="ARBA00022574"/>
    </source>
</evidence>
<dbReference type="PANTHER" id="PTHR11871">
    <property type="entry name" value="PROTEIN PHOSPHATASE PP2A REGULATORY SUBUNIT B"/>
    <property type="match status" value="1"/>
</dbReference>
<evidence type="ECO:0000313" key="4">
    <source>
        <dbReference type="Proteomes" id="UP000050791"/>
    </source>
</evidence>
<dbReference type="AlphaFoldDB" id="A0AA85BQ91"/>